<dbReference type="Proteomes" id="UP001303899">
    <property type="component" value="Unassembled WGS sequence"/>
</dbReference>
<proteinExistence type="predicted"/>
<accession>A0ABU5S8D4</accession>
<sequence length="272" mass="32106">MGKEIALKELESTRWINLSQQNYINQVSIDCVIFGYQDRQLKVLIPKLSYKGDFWVLPSGFVLQDEDIDQAAERILRERTSIKGIYLEQFQVFGKANRNSKEFIKLLKELNAELIENTKLNTDVHPDYEWFTKRFISIGYYALVDINKVVPQKSLIDESIEWYNIHEIPPMVMDNNEILENALKALRNDIDEKLNVFNLLPEKFTIADVQEIYETIFERTYIRTNFQKKILEFNVLERLEKKFTGAANKAPYLYRFKDNALLKYSQSNLPQI</sequence>
<dbReference type="PANTHER" id="PTHR43736:SF4">
    <property type="entry name" value="SLR1690 PROTEIN"/>
    <property type="match status" value="1"/>
</dbReference>
<dbReference type="Gene3D" id="3.90.79.10">
    <property type="entry name" value="Nucleoside Triphosphate Pyrophosphohydrolase"/>
    <property type="match status" value="1"/>
</dbReference>
<dbReference type="InterPro" id="IPR036390">
    <property type="entry name" value="WH_DNA-bd_sf"/>
</dbReference>
<dbReference type="InterPro" id="IPR000086">
    <property type="entry name" value="NUDIX_hydrolase_dom"/>
</dbReference>
<evidence type="ECO:0000313" key="3">
    <source>
        <dbReference type="Proteomes" id="UP001303899"/>
    </source>
</evidence>
<protein>
    <submittedName>
        <fullName evidence="2">NUDIX domain-containing protein</fullName>
    </submittedName>
</protein>
<keyword evidence="3" id="KW-1185">Reference proteome</keyword>
<dbReference type="CDD" id="cd18873">
    <property type="entry name" value="NUDIX_NadM_like"/>
    <property type="match status" value="1"/>
</dbReference>
<organism evidence="2 3">
    <name type="scientific">Arcicella gelida</name>
    <dbReference type="NCBI Taxonomy" id="2984195"/>
    <lineage>
        <taxon>Bacteria</taxon>
        <taxon>Pseudomonadati</taxon>
        <taxon>Bacteroidota</taxon>
        <taxon>Cytophagia</taxon>
        <taxon>Cytophagales</taxon>
        <taxon>Flectobacillaceae</taxon>
        <taxon>Arcicella</taxon>
    </lineage>
</organism>
<dbReference type="Pfam" id="PF00293">
    <property type="entry name" value="NUDIX"/>
    <property type="match status" value="1"/>
</dbReference>
<dbReference type="InterPro" id="IPR015797">
    <property type="entry name" value="NUDIX_hydrolase-like_dom_sf"/>
</dbReference>
<feature type="domain" description="Nudix hydrolase" evidence="1">
    <location>
        <begin position="24"/>
        <end position="187"/>
    </location>
</feature>
<dbReference type="SUPFAM" id="SSF46785">
    <property type="entry name" value="Winged helix' DNA-binding domain"/>
    <property type="match status" value="1"/>
</dbReference>
<reference evidence="2 3" key="1">
    <citation type="submission" date="2023-12" db="EMBL/GenBank/DDBJ databases">
        <title>Novel species of the genus Arcicella isolated from rivers.</title>
        <authorList>
            <person name="Lu H."/>
        </authorList>
    </citation>
    <scope>NUCLEOTIDE SEQUENCE [LARGE SCALE GENOMIC DNA]</scope>
    <source>
        <strain evidence="2 3">DC2W</strain>
    </source>
</reference>
<dbReference type="SUPFAM" id="SSF55811">
    <property type="entry name" value="Nudix"/>
    <property type="match status" value="1"/>
</dbReference>
<dbReference type="InterPro" id="IPR054105">
    <property type="entry name" value="WHD_NrtR"/>
</dbReference>
<dbReference type="PANTHER" id="PTHR43736">
    <property type="entry name" value="ADP-RIBOSE PYROPHOSPHATASE"/>
    <property type="match status" value="1"/>
</dbReference>
<dbReference type="RefSeq" id="WP_323698058.1">
    <property type="nucleotide sequence ID" value="NZ_JAYGIL010000023.1"/>
</dbReference>
<evidence type="ECO:0000259" key="1">
    <source>
        <dbReference type="PROSITE" id="PS51462"/>
    </source>
</evidence>
<evidence type="ECO:0000313" key="2">
    <source>
        <dbReference type="EMBL" id="MEA5404621.1"/>
    </source>
</evidence>
<dbReference type="Gene3D" id="1.10.10.10">
    <property type="entry name" value="Winged helix-like DNA-binding domain superfamily/Winged helix DNA-binding domain"/>
    <property type="match status" value="1"/>
</dbReference>
<gene>
    <name evidence="2" type="ORF">VB776_16935</name>
</gene>
<name>A0ABU5S8D4_9BACT</name>
<dbReference type="InterPro" id="IPR036388">
    <property type="entry name" value="WH-like_DNA-bd_sf"/>
</dbReference>
<dbReference type="Pfam" id="PF21906">
    <property type="entry name" value="WHD_NrtR"/>
    <property type="match status" value="1"/>
</dbReference>
<dbReference type="EMBL" id="JAYGIL010000023">
    <property type="protein sequence ID" value="MEA5404621.1"/>
    <property type="molecule type" value="Genomic_DNA"/>
</dbReference>
<dbReference type="PROSITE" id="PS51462">
    <property type="entry name" value="NUDIX"/>
    <property type="match status" value="1"/>
</dbReference>
<comment type="caution">
    <text evidence="2">The sequence shown here is derived from an EMBL/GenBank/DDBJ whole genome shotgun (WGS) entry which is preliminary data.</text>
</comment>